<proteinExistence type="predicted"/>
<gene>
    <name evidence="1" type="ORF">QNI22_40330</name>
</gene>
<sequence>MAVLLTYDLTSSFQRIRAELKKRGYKDQIVHQENIYNLPNKTFWHEKESHTPEKVLKELKEVIRLVNLTVNPKIELIRVITVRFEPSAWASIADEESSY</sequence>
<reference evidence="1" key="1">
    <citation type="submission" date="2023-05" db="EMBL/GenBank/DDBJ databases">
        <authorList>
            <person name="Zhang X."/>
        </authorList>
    </citation>
    <scope>NUCLEOTIDE SEQUENCE</scope>
    <source>
        <strain evidence="1">BD1B2-1</strain>
    </source>
</reference>
<dbReference type="EMBL" id="JASJOU010000041">
    <property type="protein sequence ID" value="MDJ1506950.1"/>
    <property type="molecule type" value="Genomic_DNA"/>
</dbReference>
<organism evidence="1 2">
    <name type="scientific">Xanthocytophaga agilis</name>
    <dbReference type="NCBI Taxonomy" id="3048010"/>
    <lineage>
        <taxon>Bacteria</taxon>
        <taxon>Pseudomonadati</taxon>
        <taxon>Bacteroidota</taxon>
        <taxon>Cytophagia</taxon>
        <taxon>Cytophagales</taxon>
        <taxon>Rhodocytophagaceae</taxon>
        <taxon>Xanthocytophaga</taxon>
    </lineage>
</organism>
<dbReference type="AlphaFoldDB" id="A0AAE3RDX6"/>
<keyword evidence="2" id="KW-1185">Reference proteome</keyword>
<evidence type="ECO:0000313" key="1">
    <source>
        <dbReference type="EMBL" id="MDJ1506950.1"/>
    </source>
</evidence>
<evidence type="ECO:0000313" key="2">
    <source>
        <dbReference type="Proteomes" id="UP001232063"/>
    </source>
</evidence>
<comment type="caution">
    <text evidence="1">The sequence shown here is derived from an EMBL/GenBank/DDBJ whole genome shotgun (WGS) entry which is preliminary data.</text>
</comment>
<dbReference type="Proteomes" id="UP001232063">
    <property type="component" value="Unassembled WGS sequence"/>
</dbReference>
<name>A0AAE3RDX6_9BACT</name>
<protein>
    <submittedName>
        <fullName evidence="1">Uncharacterized protein</fullName>
    </submittedName>
</protein>
<accession>A0AAE3RDX6</accession>
<dbReference type="RefSeq" id="WP_314520294.1">
    <property type="nucleotide sequence ID" value="NZ_JASJOU010000041.1"/>
</dbReference>